<comment type="caution">
    <text evidence="2">The sequence shown here is derived from an EMBL/GenBank/DDBJ whole genome shotgun (WGS) entry which is preliminary data.</text>
</comment>
<sequence>MLCAISYYCQNLPLSGYKVTHYRAMRFNCNRVNITDRHPLSSPVFSNGQNTLLAQYQMRVFVVLPALKGAFNMKKAGAFWVCKVIFSFHRDIYCPTSLCLRSMHPGNILSRAEFVASEIGPIVFRGIALAFTIRFSPGLKKSKSDFSFQWTSSTHCSSNSPVTTSSLCLPLPHTSFGSHCKSLLKVQNARGLGGFVSITILTAASVLFIFVITIAAGARWSSVEVFAPLIIPIFMITGFFVWVLGSHLKMHCISYIRFGLPPSACFTPGLRDVCSGVGRAHDPRVRKPKVEQQWKEGSHQANICMKLPTTQKRCQRKHSRLR</sequence>
<gene>
    <name evidence="2" type="ORF">A0H81_14095</name>
</gene>
<feature type="transmembrane region" description="Helical" evidence="1">
    <location>
        <begin position="225"/>
        <end position="245"/>
    </location>
</feature>
<keyword evidence="1" id="KW-0472">Membrane</keyword>
<evidence type="ECO:0000256" key="1">
    <source>
        <dbReference type="SAM" id="Phobius"/>
    </source>
</evidence>
<keyword evidence="1" id="KW-0812">Transmembrane</keyword>
<dbReference type="AlphaFoldDB" id="A0A1C7LPE4"/>
<dbReference type="Proteomes" id="UP000092993">
    <property type="component" value="Unassembled WGS sequence"/>
</dbReference>
<protein>
    <submittedName>
        <fullName evidence="2">Uncharacterized protein</fullName>
    </submittedName>
</protein>
<reference evidence="2 3" key="1">
    <citation type="submission" date="2016-03" db="EMBL/GenBank/DDBJ databases">
        <title>Whole genome sequencing of Grifola frondosa 9006-11.</title>
        <authorList>
            <person name="Min B."/>
            <person name="Park H."/>
            <person name="Kim J.-G."/>
            <person name="Cho H."/>
            <person name="Oh Y.-L."/>
            <person name="Kong W.-S."/>
            <person name="Choi I.-G."/>
        </authorList>
    </citation>
    <scope>NUCLEOTIDE SEQUENCE [LARGE SCALE GENOMIC DNA]</scope>
    <source>
        <strain evidence="2 3">9006-11</strain>
    </source>
</reference>
<name>A0A1C7LPE4_GRIFR</name>
<keyword evidence="1" id="KW-1133">Transmembrane helix</keyword>
<keyword evidence="3" id="KW-1185">Reference proteome</keyword>
<accession>A0A1C7LPE4</accession>
<proteinExistence type="predicted"/>
<feature type="transmembrane region" description="Helical" evidence="1">
    <location>
        <begin position="191"/>
        <end position="219"/>
    </location>
</feature>
<evidence type="ECO:0000313" key="2">
    <source>
        <dbReference type="EMBL" id="OBZ65847.1"/>
    </source>
</evidence>
<evidence type="ECO:0000313" key="3">
    <source>
        <dbReference type="Proteomes" id="UP000092993"/>
    </source>
</evidence>
<dbReference type="EMBL" id="LUGG01000038">
    <property type="protein sequence ID" value="OBZ65847.1"/>
    <property type="molecule type" value="Genomic_DNA"/>
</dbReference>
<organism evidence="2 3">
    <name type="scientific">Grifola frondosa</name>
    <name type="common">Maitake</name>
    <name type="synonym">Polyporus frondosus</name>
    <dbReference type="NCBI Taxonomy" id="5627"/>
    <lineage>
        <taxon>Eukaryota</taxon>
        <taxon>Fungi</taxon>
        <taxon>Dikarya</taxon>
        <taxon>Basidiomycota</taxon>
        <taxon>Agaricomycotina</taxon>
        <taxon>Agaricomycetes</taxon>
        <taxon>Polyporales</taxon>
        <taxon>Grifolaceae</taxon>
        <taxon>Grifola</taxon>
    </lineage>
</organism>